<reference evidence="2" key="2">
    <citation type="submission" date="2020-09" db="EMBL/GenBank/DDBJ databases">
        <authorList>
            <person name="Sun Q."/>
            <person name="Ohkuma M."/>
        </authorList>
    </citation>
    <scope>NUCLEOTIDE SEQUENCE</scope>
    <source>
        <strain evidence="2">JCM 4790</strain>
    </source>
</reference>
<gene>
    <name evidence="2" type="ORF">GCM10010358_80520</name>
</gene>
<proteinExistence type="predicted"/>
<accession>A0A918P3H0</accession>
<keyword evidence="1" id="KW-1133">Transmembrane helix</keyword>
<name>A0A918P3H0_9ACTN</name>
<evidence type="ECO:0000256" key="1">
    <source>
        <dbReference type="SAM" id="Phobius"/>
    </source>
</evidence>
<reference evidence="2" key="1">
    <citation type="journal article" date="2014" name="Int. J. Syst. Evol. Microbiol.">
        <title>Complete genome sequence of Corynebacterium casei LMG S-19264T (=DSM 44701T), isolated from a smear-ripened cheese.</title>
        <authorList>
            <consortium name="US DOE Joint Genome Institute (JGI-PGF)"/>
            <person name="Walter F."/>
            <person name="Albersmeier A."/>
            <person name="Kalinowski J."/>
            <person name="Ruckert C."/>
        </authorList>
    </citation>
    <scope>NUCLEOTIDE SEQUENCE</scope>
    <source>
        <strain evidence="2">JCM 4790</strain>
    </source>
</reference>
<comment type="caution">
    <text evidence="2">The sequence shown here is derived from an EMBL/GenBank/DDBJ whole genome shotgun (WGS) entry which is preliminary data.</text>
</comment>
<keyword evidence="1" id="KW-0812">Transmembrane</keyword>
<feature type="transmembrane region" description="Helical" evidence="1">
    <location>
        <begin position="25"/>
        <end position="45"/>
    </location>
</feature>
<evidence type="ECO:0000313" key="3">
    <source>
        <dbReference type="Proteomes" id="UP000619244"/>
    </source>
</evidence>
<organism evidence="2 3">
    <name type="scientific">Streptomyces minutiscleroticus</name>
    <dbReference type="NCBI Taxonomy" id="68238"/>
    <lineage>
        <taxon>Bacteria</taxon>
        <taxon>Bacillati</taxon>
        <taxon>Actinomycetota</taxon>
        <taxon>Actinomycetes</taxon>
        <taxon>Kitasatosporales</taxon>
        <taxon>Streptomycetaceae</taxon>
        <taxon>Streptomyces</taxon>
    </lineage>
</organism>
<keyword evidence="1" id="KW-0472">Membrane</keyword>
<evidence type="ECO:0000313" key="2">
    <source>
        <dbReference type="EMBL" id="GGY16816.1"/>
    </source>
</evidence>
<sequence length="52" mass="5716">MRAEAERLALLATLARRKFQAVRRAIDLTATAVVMAGIGLLSMYIPLEKIAM</sequence>
<dbReference type="Proteomes" id="UP000619244">
    <property type="component" value="Unassembled WGS sequence"/>
</dbReference>
<dbReference type="AlphaFoldDB" id="A0A918P3H0"/>
<dbReference type="EMBL" id="BMVU01000112">
    <property type="protein sequence ID" value="GGY16816.1"/>
    <property type="molecule type" value="Genomic_DNA"/>
</dbReference>
<keyword evidence="3" id="KW-1185">Reference proteome</keyword>
<protein>
    <submittedName>
        <fullName evidence="2">Uncharacterized protein</fullName>
    </submittedName>
</protein>